<evidence type="ECO:0000313" key="2">
    <source>
        <dbReference type="EMBL" id="KAL3309648.1"/>
    </source>
</evidence>
<accession>A0ABD2PRJ4</accession>
<reference evidence="2 3" key="1">
    <citation type="submission" date="2024-11" db="EMBL/GenBank/DDBJ databases">
        <title>Adaptive evolution of stress response genes in parasites aligns with host niche diversity.</title>
        <authorList>
            <person name="Hahn C."/>
            <person name="Resl P."/>
        </authorList>
    </citation>
    <scope>NUCLEOTIDE SEQUENCE [LARGE SCALE GENOMIC DNA]</scope>
    <source>
        <strain evidence="2">EGGRZ-B1_66</strain>
        <tissue evidence="2">Body</tissue>
    </source>
</reference>
<comment type="caution">
    <text evidence="2">The sequence shown here is derived from an EMBL/GenBank/DDBJ whole genome shotgun (WGS) entry which is preliminary data.</text>
</comment>
<dbReference type="Proteomes" id="UP001626550">
    <property type="component" value="Unassembled WGS sequence"/>
</dbReference>
<dbReference type="EMBL" id="JBJKFK010003680">
    <property type="protein sequence ID" value="KAL3309648.1"/>
    <property type="molecule type" value="Genomic_DNA"/>
</dbReference>
<dbReference type="AlphaFoldDB" id="A0ABD2PRJ4"/>
<evidence type="ECO:0000313" key="3">
    <source>
        <dbReference type="Proteomes" id="UP001626550"/>
    </source>
</evidence>
<gene>
    <name evidence="2" type="ORF">Ciccas_011803</name>
</gene>
<protein>
    <submittedName>
        <fullName evidence="2">Uncharacterized protein</fullName>
    </submittedName>
</protein>
<sequence>MYDVADVYKSSPGISDMENASQSSSSYRERVSSFDSTRFYTNQFEDVKTKNRRSSTMADVFSSTMSRFRRSILQQQQHYATYDNDSGDKHESIYNESTSSIQTGADSVIHSITDWPELASNESNQRLHVNPTIIS</sequence>
<evidence type="ECO:0000256" key="1">
    <source>
        <dbReference type="SAM" id="MobiDB-lite"/>
    </source>
</evidence>
<proteinExistence type="predicted"/>
<feature type="region of interest" description="Disordered" evidence="1">
    <location>
        <begin position="9"/>
        <end position="28"/>
    </location>
</feature>
<keyword evidence="3" id="KW-1185">Reference proteome</keyword>
<organism evidence="2 3">
    <name type="scientific">Cichlidogyrus casuarinus</name>
    <dbReference type="NCBI Taxonomy" id="1844966"/>
    <lineage>
        <taxon>Eukaryota</taxon>
        <taxon>Metazoa</taxon>
        <taxon>Spiralia</taxon>
        <taxon>Lophotrochozoa</taxon>
        <taxon>Platyhelminthes</taxon>
        <taxon>Monogenea</taxon>
        <taxon>Monopisthocotylea</taxon>
        <taxon>Dactylogyridea</taxon>
        <taxon>Ancyrocephalidae</taxon>
        <taxon>Cichlidogyrus</taxon>
    </lineage>
</organism>
<name>A0ABD2PRJ4_9PLAT</name>